<dbReference type="Proteomes" id="UP000193355">
    <property type="component" value="Unassembled WGS sequence"/>
</dbReference>
<evidence type="ECO:0000313" key="2">
    <source>
        <dbReference type="EMBL" id="SMG50184.1"/>
    </source>
</evidence>
<dbReference type="AlphaFoldDB" id="A0A1X7L9M2"/>
<keyword evidence="3" id="KW-1185">Reference proteome</keyword>
<accession>A0A1X7L9M2</accession>
<dbReference type="Pfam" id="PF13817">
    <property type="entry name" value="DDE_Tnp_IS66_C"/>
    <property type="match status" value="1"/>
</dbReference>
<evidence type="ECO:0000259" key="1">
    <source>
        <dbReference type="Pfam" id="PF13817"/>
    </source>
</evidence>
<reference evidence="3" key="1">
    <citation type="submission" date="2017-04" db="EMBL/GenBank/DDBJ databases">
        <authorList>
            <person name="Varghese N."/>
            <person name="Submissions S."/>
        </authorList>
    </citation>
    <scope>NUCLEOTIDE SEQUENCE [LARGE SCALE GENOMIC DNA]</scope>
    <source>
        <strain evidence="3">USBA 82</strain>
    </source>
</reference>
<name>A0A1X7L9M2_9BACT</name>
<dbReference type="InterPro" id="IPR039552">
    <property type="entry name" value="IS66_C"/>
</dbReference>
<sequence length="86" mass="9791">NNEAERLAKSFAVCRKNFLFSNTPRGAKSSALILTIVTTAMANDLNPYRYLVYIFQKAPNLNLADPEQLEQLMPWNTPEYIRLAAE</sequence>
<feature type="domain" description="Transposase IS66 C-terminal" evidence="1">
    <location>
        <begin position="35"/>
        <end position="75"/>
    </location>
</feature>
<evidence type="ECO:0000313" key="3">
    <source>
        <dbReference type="Proteomes" id="UP000193355"/>
    </source>
</evidence>
<organism evidence="2 3">
    <name type="scientific">Dethiosulfovibrio salsuginis</name>
    <dbReference type="NCBI Taxonomy" id="561720"/>
    <lineage>
        <taxon>Bacteria</taxon>
        <taxon>Thermotogati</taxon>
        <taxon>Synergistota</taxon>
        <taxon>Synergistia</taxon>
        <taxon>Synergistales</taxon>
        <taxon>Dethiosulfovibrionaceae</taxon>
        <taxon>Dethiosulfovibrio</taxon>
    </lineage>
</organism>
<dbReference type="EMBL" id="FXBB01000052">
    <property type="protein sequence ID" value="SMG50184.1"/>
    <property type="molecule type" value="Genomic_DNA"/>
</dbReference>
<proteinExistence type="predicted"/>
<protein>
    <submittedName>
        <fullName evidence="2">Transposase IS66 family protein</fullName>
    </submittedName>
</protein>
<feature type="non-terminal residue" evidence="2">
    <location>
        <position position="1"/>
    </location>
</feature>
<dbReference type="RefSeq" id="WP_143340945.1">
    <property type="nucleotide sequence ID" value="NZ_FXBB01000052.1"/>
</dbReference>
<gene>
    <name evidence="2" type="ORF">SAMN06275492_1521</name>
</gene>